<evidence type="ECO:0000256" key="4">
    <source>
        <dbReference type="ARBA" id="ARBA00022692"/>
    </source>
</evidence>
<protein>
    <recommendedName>
        <fullName evidence="14">Delta(14)-sterol reductase</fullName>
    </recommendedName>
    <alternativeName>
        <fullName evidence="14">C-14 sterol reductase</fullName>
    </alternativeName>
    <alternativeName>
        <fullName evidence="14">Sterol C14-reductase</fullName>
    </alternativeName>
</protein>
<dbReference type="Pfam" id="PF01222">
    <property type="entry name" value="ERG4_ERG24"/>
    <property type="match status" value="1"/>
</dbReference>
<dbReference type="AlphaFoldDB" id="A0A6A6G9X0"/>
<evidence type="ECO:0000256" key="8">
    <source>
        <dbReference type="ARBA" id="ARBA00023002"/>
    </source>
</evidence>
<evidence type="ECO:0000256" key="7">
    <source>
        <dbReference type="ARBA" id="ARBA00022989"/>
    </source>
</evidence>
<keyword evidence="10 14" id="KW-0443">Lipid metabolism</keyword>
<keyword evidence="7 14" id="KW-1133">Transmembrane helix</keyword>
<proteinExistence type="inferred from homology"/>
<name>A0A6A6G9X0_9PEZI</name>
<comment type="subcellular location">
    <subcellularLocation>
        <location evidence="1">Membrane</location>
        <topology evidence="1">Multi-pass membrane protein</topology>
    </subcellularLocation>
</comment>
<dbReference type="GO" id="GO:0050613">
    <property type="term" value="F:Delta14-sterol reductase activity"/>
    <property type="evidence" value="ECO:0007669"/>
    <property type="project" value="UniProtKB-ARBA"/>
</dbReference>
<organism evidence="15 16">
    <name type="scientific">Elsinoe ampelina</name>
    <dbReference type="NCBI Taxonomy" id="302913"/>
    <lineage>
        <taxon>Eukaryota</taxon>
        <taxon>Fungi</taxon>
        <taxon>Dikarya</taxon>
        <taxon>Ascomycota</taxon>
        <taxon>Pezizomycotina</taxon>
        <taxon>Dothideomycetes</taxon>
        <taxon>Dothideomycetidae</taxon>
        <taxon>Myriangiales</taxon>
        <taxon>Elsinoaceae</taxon>
        <taxon>Elsinoe</taxon>
    </lineage>
</organism>
<evidence type="ECO:0000313" key="16">
    <source>
        <dbReference type="Proteomes" id="UP000799538"/>
    </source>
</evidence>
<evidence type="ECO:0000256" key="1">
    <source>
        <dbReference type="ARBA" id="ARBA00004141"/>
    </source>
</evidence>
<evidence type="ECO:0000256" key="11">
    <source>
        <dbReference type="ARBA" id="ARBA00023136"/>
    </source>
</evidence>
<evidence type="ECO:0000256" key="12">
    <source>
        <dbReference type="ARBA" id="ARBA00023166"/>
    </source>
</evidence>
<dbReference type="Proteomes" id="UP000799538">
    <property type="component" value="Unassembled WGS sequence"/>
</dbReference>
<sequence>MAAKKHVEYEFLGPPGAVLISIGLPLVCYVLAFFTNDVSGCPPPSLLHPSTFTLDKLKQDVGWQGWTSLINTETVLWTLAYYALNAILWKVLPAEEAQGTVLRTGGRLKYRFNGFTTDIFVLSILAAGTFLQGPDFPVWTFINKNYIPLLTTNVIIAYALATFVYVRSFSVTQPKDPKDRELAVGGTTGNMIYDWYIGRELNPVVDLPFIGTMDIKTFMEVRPGMLGWIILDLAFVMRQWKTYGYVTDSILITTITQTIYMLDAVYVESAIMTQMDITTDGFGFMLSFGDLAWLPFTYSIQARYLSIHPVKLGWTGTAAIIAIQLIGYYIFRFSNLEKNTFRTNPDDPKVKHLTYIETKTGSRLITSGWWGTARHINYLGDWIMSWAYCLPTGLAGYVIHKSITTGEQIVSQGPNNEMRGWGTPVTYFYMLYFAVLLIHRELRDEEKCRKKYGADWDEYCKKVPYKIIPYIY</sequence>
<feature type="transmembrane region" description="Helical" evidence="14">
    <location>
        <begin position="421"/>
        <end position="439"/>
    </location>
</feature>
<keyword evidence="3 14" id="KW-0444">Lipid biosynthesis</keyword>
<dbReference type="Gene3D" id="1.20.120.1630">
    <property type="match status" value="1"/>
</dbReference>
<keyword evidence="13 14" id="KW-0753">Steroid metabolism</keyword>
<evidence type="ECO:0000256" key="10">
    <source>
        <dbReference type="ARBA" id="ARBA00023098"/>
    </source>
</evidence>
<accession>A0A6A6G9X0</accession>
<feature type="transmembrane region" description="Helical" evidence="14">
    <location>
        <begin position="112"/>
        <end position="131"/>
    </location>
</feature>
<evidence type="ECO:0000256" key="5">
    <source>
        <dbReference type="ARBA" id="ARBA00022857"/>
    </source>
</evidence>
<keyword evidence="9 14" id="KW-0756">Sterol biosynthesis</keyword>
<dbReference type="InterPro" id="IPR018083">
    <property type="entry name" value="Sterol_reductase_CS"/>
</dbReference>
<dbReference type="GO" id="GO:0005789">
    <property type="term" value="C:endoplasmic reticulum membrane"/>
    <property type="evidence" value="ECO:0007669"/>
    <property type="project" value="TreeGrafter"/>
</dbReference>
<feature type="transmembrane region" description="Helical" evidence="14">
    <location>
        <begin position="12"/>
        <end position="34"/>
    </location>
</feature>
<feature type="transmembrane region" description="Helical" evidence="14">
    <location>
        <begin position="282"/>
        <end position="300"/>
    </location>
</feature>
<gene>
    <name evidence="15" type="ORF">BDZ85DRAFT_263558</name>
</gene>
<dbReference type="PANTHER" id="PTHR21257">
    <property type="entry name" value="DELTA(14)-STEROL REDUCTASE"/>
    <property type="match status" value="1"/>
</dbReference>
<evidence type="ECO:0000256" key="9">
    <source>
        <dbReference type="ARBA" id="ARBA00023011"/>
    </source>
</evidence>
<dbReference type="InterPro" id="IPR001171">
    <property type="entry name" value="ERG24_DHCR-like"/>
</dbReference>
<keyword evidence="11 14" id="KW-0472">Membrane</keyword>
<dbReference type="EMBL" id="ML992508">
    <property type="protein sequence ID" value="KAF2222388.1"/>
    <property type="molecule type" value="Genomic_DNA"/>
</dbReference>
<evidence type="ECO:0000256" key="13">
    <source>
        <dbReference type="ARBA" id="ARBA00023221"/>
    </source>
</evidence>
<evidence type="ECO:0000256" key="2">
    <source>
        <dbReference type="ARBA" id="ARBA00005402"/>
    </source>
</evidence>
<feature type="transmembrane region" description="Helical" evidence="14">
    <location>
        <begin position="146"/>
        <end position="166"/>
    </location>
</feature>
<keyword evidence="4 14" id="KW-0812">Transmembrane</keyword>
<keyword evidence="6 14" id="KW-0752">Steroid biosynthesis</keyword>
<reference evidence="16" key="1">
    <citation type="journal article" date="2020" name="Stud. Mycol.">
        <title>101 Dothideomycetes genomes: A test case for predicting lifestyles and emergence of pathogens.</title>
        <authorList>
            <person name="Haridas S."/>
            <person name="Albert R."/>
            <person name="Binder M."/>
            <person name="Bloem J."/>
            <person name="LaButti K."/>
            <person name="Salamov A."/>
            <person name="Andreopoulos B."/>
            <person name="Baker S."/>
            <person name="Barry K."/>
            <person name="Bills G."/>
            <person name="Bluhm B."/>
            <person name="Cannon C."/>
            <person name="Castanera R."/>
            <person name="Culley D."/>
            <person name="Daum C."/>
            <person name="Ezra D."/>
            <person name="Gonzalez J."/>
            <person name="Henrissat B."/>
            <person name="Kuo A."/>
            <person name="Liang C."/>
            <person name="Lipzen A."/>
            <person name="Lutzoni F."/>
            <person name="Magnuson J."/>
            <person name="Mondo S."/>
            <person name="Nolan M."/>
            <person name="Ohm R."/>
            <person name="Pangilinan J."/>
            <person name="Park H.-J."/>
            <person name="Ramirez L."/>
            <person name="Alfaro M."/>
            <person name="Sun H."/>
            <person name="Tritt A."/>
            <person name="Yoshinaga Y."/>
            <person name="Zwiers L.-H."/>
            <person name="Turgeon B."/>
            <person name="Goodwin S."/>
            <person name="Spatafora J."/>
            <person name="Crous P."/>
            <person name="Grigoriev I."/>
        </authorList>
    </citation>
    <scope>NUCLEOTIDE SEQUENCE [LARGE SCALE GENOMIC DNA]</scope>
    <source>
        <strain evidence="16">CECT 20119</strain>
    </source>
</reference>
<evidence type="ECO:0000256" key="6">
    <source>
        <dbReference type="ARBA" id="ARBA00022955"/>
    </source>
</evidence>
<evidence type="ECO:0000256" key="3">
    <source>
        <dbReference type="ARBA" id="ARBA00022516"/>
    </source>
</evidence>
<feature type="transmembrane region" description="Helical" evidence="14">
    <location>
        <begin position="74"/>
        <end position="92"/>
    </location>
</feature>
<keyword evidence="5" id="KW-0521">NADP</keyword>
<dbReference type="FunFam" id="1.20.120.1630:FF:000008">
    <property type="entry name" value="C-14 sterol reductase"/>
    <property type="match status" value="1"/>
</dbReference>
<dbReference type="PANTHER" id="PTHR21257:SF52">
    <property type="entry name" value="DELTA(14)-STEROL REDUCTASE TM7SF2"/>
    <property type="match status" value="1"/>
</dbReference>
<dbReference type="OrthoDB" id="10262235at2759"/>
<feature type="transmembrane region" description="Helical" evidence="14">
    <location>
        <begin position="312"/>
        <end position="331"/>
    </location>
</feature>
<evidence type="ECO:0000256" key="14">
    <source>
        <dbReference type="RuleBase" id="RU369120"/>
    </source>
</evidence>
<keyword evidence="12 14" id="KW-1207">Sterol metabolism</keyword>
<keyword evidence="16" id="KW-1185">Reference proteome</keyword>
<comment type="similarity">
    <text evidence="2 14">Belongs to the ERG4/ERG24 family.</text>
</comment>
<evidence type="ECO:0000313" key="15">
    <source>
        <dbReference type="EMBL" id="KAF2222388.1"/>
    </source>
</evidence>
<dbReference type="PROSITE" id="PS01018">
    <property type="entry name" value="STEROL_REDUCT_2"/>
    <property type="match status" value="1"/>
</dbReference>
<dbReference type="GO" id="GO:0006696">
    <property type="term" value="P:ergosterol biosynthetic process"/>
    <property type="evidence" value="ECO:0007669"/>
    <property type="project" value="TreeGrafter"/>
</dbReference>
<keyword evidence="8 14" id="KW-0560">Oxidoreductase</keyword>